<evidence type="ECO:0000256" key="4">
    <source>
        <dbReference type="ARBA" id="ARBA00022759"/>
    </source>
</evidence>
<evidence type="ECO:0000313" key="9">
    <source>
        <dbReference type="EMBL" id="RVW97588.1"/>
    </source>
</evidence>
<dbReference type="PANTHER" id="PTHR34072:SF57">
    <property type="entry name" value="RNA-DIRECTED DNA POLYMERASE"/>
    <property type="match status" value="1"/>
</dbReference>
<dbReference type="EMBL" id="QGNW01000099">
    <property type="protein sequence ID" value="RVW97588.1"/>
    <property type="molecule type" value="Genomic_DNA"/>
</dbReference>
<feature type="compositionally biased region" description="Polar residues" evidence="7">
    <location>
        <begin position="533"/>
        <end position="544"/>
    </location>
</feature>
<dbReference type="AlphaFoldDB" id="A0A438ILJ7"/>
<dbReference type="InterPro" id="IPR043502">
    <property type="entry name" value="DNA/RNA_pol_sf"/>
</dbReference>
<evidence type="ECO:0000256" key="1">
    <source>
        <dbReference type="ARBA" id="ARBA00022679"/>
    </source>
</evidence>
<evidence type="ECO:0000256" key="6">
    <source>
        <dbReference type="ARBA" id="ARBA00022918"/>
    </source>
</evidence>
<evidence type="ECO:0000256" key="7">
    <source>
        <dbReference type="SAM" id="MobiDB-lite"/>
    </source>
</evidence>
<dbReference type="PANTHER" id="PTHR34072">
    <property type="entry name" value="ENZYMATIC POLYPROTEIN-RELATED"/>
    <property type="match status" value="1"/>
</dbReference>
<keyword evidence="4" id="KW-0255">Endonuclease</keyword>
<accession>A0A438ILJ7</accession>
<reference evidence="9 10" key="1">
    <citation type="journal article" date="2018" name="PLoS Genet.">
        <title>Population sequencing reveals clonal diversity and ancestral inbreeding in the grapevine cultivar Chardonnay.</title>
        <authorList>
            <person name="Roach M.J."/>
            <person name="Johnson D.L."/>
            <person name="Bohlmann J."/>
            <person name="van Vuuren H.J."/>
            <person name="Jones S.J."/>
            <person name="Pretorius I.S."/>
            <person name="Schmidt S.A."/>
            <person name="Borneman A.R."/>
        </authorList>
    </citation>
    <scope>NUCLEOTIDE SEQUENCE [LARGE SCALE GENOMIC DNA]</scope>
    <source>
        <strain evidence="10">cv. Chardonnay</strain>
        <tissue evidence="9">Leaf</tissue>
    </source>
</reference>
<sequence length="624" mass="70322">MEMKCPHASQLVGGCALTTEAEAKIAVEDQEKTTFTCPFGTYAYRRMPFGLCNAPATFQRCMLSIFSDMRKTSYSIGRVPFYGKSRYVLGHVISKKGIEVDKAKVELIVKLPPPTNHAKFEWDDKCQRSFELLKQFLTSSPIVEHQIGSYHLKNYTTTEKELLAVVYALDKFRAYLIGLPLWWILLLQEFNLQIRDKKGVENVVADHLSRLNIAHDTHGLPINDDLPEESLMLVEKCHGLHTLPITWSREKYQVNGALRTRRISLPRKCVPEQDKHGILSHCHENACGGHFASQKTAMRVLQSAFGGPHFLRMPMRTNDHKVVLKFLKKTSSRGLECLKQSSVMEALTFATKPFEALLAKYGVKHKKDWSVKLLDSLWAYRTAYKTILGCHRTVLFMESLHLPVEIEFKAWRIAKNMKEGLRGQKSSKPRNFNAQELHFAAAKWLRNPQSVKSSNFRSDSLISQGVSQLRNTPLALVCHFAAHAREDPKTEQPSIFSLSPEPRPRAPPPISAGPPWQEPEELSPPLRQAAESCAQTLVQGSTSEPPRPPRVPPPVEGAPMSPPVRRYHTRASSQPPKKKAKVSEPVLIDLSEPEEPATEPQPSQPSSEPQPLSHHLQILRSPPA</sequence>
<gene>
    <name evidence="9" type="ORF">CK203_046523</name>
</gene>
<feature type="region of interest" description="Disordered" evidence="7">
    <location>
        <begin position="487"/>
        <end position="624"/>
    </location>
</feature>
<dbReference type="GO" id="GO:0003964">
    <property type="term" value="F:RNA-directed DNA polymerase activity"/>
    <property type="evidence" value="ECO:0007669"/>
    <property type="project" value="UniProtKB-KW"/>
</dbReference>
<dbReference type="Gene3D" id="3.10.10.10">
    <property type="entry name" value="HIV Type 1 Reverse Transcriptase, subunit A, domain 1"/>
    <property type="match status" value="1"/>
</dbReference>
<evidence type="ECO:0000313" key="10">
    <source>
        <dbReference type="Proteomes" id="UP000288805"/>
    </source>
</evidence>
<evidence type="ECO:0000256" key="2">
    <source>
        <dbReference type="ARBA" id="ARBA00022695"/>
    </source>
</evidence>
<feature type="compositionally biased region" description="Low complexity" evidence="7">
    <location>
        <begin position="598"/>
        <end position="613"/>
    </location>
</feature>
<keyword evidence="1" id="KW-0808">Transferase</keyword>
<keyword evidence="5" id="KW-0378">Hydrolase</keyword>
<keyword evidence="2" id="KW-0548">Nucleotidyltransferase</keyword>
<dbReference type="Pfam" id="PF17917">
    <property type="entry name" value="RT_RNaseH"/>
    <property type="match status" value="1"/>
</dbReference>
<dbReference type="SUPFAM" id="SSF56672">
    <property type="entry name" value="DNA/RNA polymerases"/>
    <property type="match status" value="1"/>
</dbReference>
<dbReference type="GO" id="GO:0004519">
    <property type="term" value="F:endonuclease activity"/>
    <property type="evidence" value="ECO:0007669"/>
    <property type="project" value="UniProtKB-KW"/>
</dbReference>
<organism evidence="9 10">
    <name type="scientific">Vitis vinifera</name>
    <name type="common">Grape</name>
    <dbReference type="NCBI Taxonomy" id="29760"/>
    <lineage>
        <taxon>Eukaryota</taxon>
        <taxon>Viridiplantae</taxon>
        <taxon>Streptophyta</taxon>
        <taxon>Embryophyta</taxon>
        <taxon>Tracheophyta</taxon>
        <taxon>Spermatophyta</taxon>
        <taxon>Magnoliopsida</taxon>
        <taxon>eudicotyledons</taxon>
        <taxon>Gunneridae</taxon>
        <taxon>Pentapetalae</taxon>
        <taxon>rosids</taxon>
        <taxon>Vitales</taxon>
        <taxon>Vitaceae</taxon>
        <taxon>Viteae</taxon>
        <taxon>Vitis</taxon>
    </lineage>
</organism>
<keyword evidence="3" id="KW-0540">Nuclease</keyword>
<name>A0A438ILJ7_VITVI</name>
<dbReference type="GO" id="GO:0016787">
    <property type="term" value="F:hydrolase activity"/>
    <property type="evidence" value="ECO:0007669"/>
    <property type="project" value="UniProtKB-KW"/>
</dbReference>
<protein>
    <recommendedName>
        <fullName evidence="8">Reverse transcriptase RNase H-like domain-containing protein</fullName>
    </recommendedName>
</protein>
<evidence type="ECO:0000256" key="5">
    <source>
        <dbReference type="ARBA" id="ARBA00022801"/>
    </source>
</evidence>
<comment type="caution">
    <text evidence="9">The sequence shown here is derived from an EMBL/GenBank/DDBJ whole genome shotgun (WGS) entry which is preliminary data.</text>
</comment>
<dbReference type="PROSITE" id="PS51257">
    <property type="entry name" value="PROKAR_LIPOPROTEIN"/>
    <property type="match status" value="1"/>
</dbReference>
<evidence type="ECO:0000259" key="8">
    <source>
        <dbReference type="Pfam" id="PF17917"/>
    </source>
</evidence>
<dbReference type="InterPro" id="IPR041373">
    <property type="entry name" value="RT_RNaseH"/>
</dbReference>
<feature type="domain" description="Reverse transcriptase RNase H-like" evidence="8">
    <location>
        <begin position="153"/>
        <end position="180"/>
    </location>
</feature>
<dbReference type="InterPro" id="IPR043128">
    <property type="entry name" value="Rev_trsase/Diguanyl_cyclase"/>
</dbReference>
<dbReference type="Proteomes" id="UP000288805">
    <property type="component" value="Unassembled WGS sequence"/>
</dbReference>
<evidence type="ECO:0000256" key="3">
    <source>
        <dbReference type="ARBA" id="ARBA00022722"/>
    </source>
</evidence>
<proteinExistence type="predicted"/>
<dbReference type="Gene3D" id="3.30.70.270">
    <property type="match status" value="1"/>
</dbReference>
<feature type="compositionally biased region" description="Pro residues" evidence="7">
    <location>
        <begin position="545"/>
        <end position="562"/>
    </location>
</feature>
<keyword evidence="6" id="KW-0695">RNA-directed DNA polymerase</keyword>